<keyword evidence="8" id="KW-0378">Hydrolase</keyword>
<evidence type="ECO:0000256" key="2">
    <source>
        <dbReference type="ARBA" id="ARBA00022448"/>
    </source>
</evidence>
<keyword evidence="2 7" id="KW-0813">Transport</keyword>
<evidence type="ECO:0000256" key="6">
    <source>
        <dbReference type="ARBA" id="ARBA00023310"/>
    </source>
</evidence>
<sequence length="173" mass="19810">MDNIIAKVYAKAVLSRGDFEDFYSKLLILSSAFGSSKFLDILNSYDIKQEQKLNFLFSLVDNPTQAFKNFIALIVSNSRENLIPQITKELSEQKALKDNIFLGKIYSKEALNEYEIKNLEDKLSQKFNAKIRLDSKINDNDGVKISLDTLGYEISFSMQNLKAKMNEYILKAI</sequence>
<accession>A0A0A8GZI9</accession>
<keyword evidence="5 7" id="KW-0472">Membrane</keyword>
<keyword evidence="3 7" id="KW-0375">Hydrogen ion transport</keyword>
<dbReference type="KEGG" id="cis:CINS_0182"/>
<protein>
    <recommendedName>
        <fullName evidence="7">ATP synthase subunit delta</fullName>
    </recommendedName>
    <alternativeName>
        <fullName evidence="7">ATP synthase F(1) sector subunit delta</fullName>
    </alternativeName>
    <alternativeName>
        <fullName evidence="7">F-type ATPase subunit delta</fullName>
        <shortName evidence="7">F-ATPase subunit delta</shortName>
    </alternativeName>
</protein>
<gene>
    <name evidence="7 8" type="primary">atpH</name>
    <name evidence="8" type="ORF">CINS_0182</name>
</gene>
<dbReference type="Pfam" id="PF00213">
    <property type="entry name" value="OSCP"/>
    <property type="match status" value="1"/>
</dbReference>
<dbReference type="NCBIfam" id="NF006291">
    <property type="entry name" value="PRK08474.1"/>
    <property type="match status" value="1"/>
</dbReference>
<dbReference type="InterPro" id="IPR000711">
    <property type="entry name" value="ATPase_OSCP/dsu"/>
</dbReference>
<proteinExistence type="inferred from homology"/>
<evidence type="ECO:0000313" key="8">
    <source>
        <dbReference type="EMBL" id="AJC87186.1"/>
    </source>
</evidence>
<dbReference type="SUPFAM" id="SSF47928">
    <property type="entry name" value="N-terminal domain of the delta subunit of the F1F0-ATP synthase"/>
    <property type="match status" value="1"/>
</dbReference>
<evidence type="ECO:0000256" key="4">
    <source>
        <dbReference type="ARBA" id="ARBA00023065"/>
    </source>
</evidence>
<comment type="function">
    <text evidence="7">This protein is part of the stalk that links CF(0) to CF(1). It either transmits conformational changes from CF(0) to CF(1) or is implicated in proton conduction.</text>
</comment>
<dbReference type="GO" id="GO:0046933">
    <property type="term" value="F:proton-transporting ATP synthase activity, rotational mechanism"/>
    <property type="evidence" value="ECO:0007669"/>
    <property type="project" value="UniProtKB-UniRule"/>
</dbReference>
<dbReference type="GO" id="GO:0045259">
    <property type="term" value="C:proton-transporting ATP synthase complex"/>
    <property type="evidence" value="ECO:0007669"/>
    <property type="project" value="UniProtKB-KW"/>
</dbReference>
<comment type="function">
    <text evidence="7">F(1)F(0) ATP synthase produces ATP from ADP in the presence of a proton or sodium gradient. F-type ATPases consist of two structural domains, F(1) containing the extramembraneous catalytic core and F(0) containing the membrane proton channel, linked together by a central stalk and a peripheral stalk. During catalysis, ATP synthesis in the catalytic domain of F(1) is coupled via a rotary mechanism of the central stalk subunits to proton translocation.</text>
</comment>
<keyword evidence="4 7" id="KW-0406">Ion transport</keyword>
<dbReference type="RefSeq" id="WP_039649063.1">
    <property type="nucleotide sequence ID" value="NZ_CP007770.1"/>
</dbReference>
<reference evidence="8 9" key="1">
    <citation type="journal article" date="2014" name="Genome Biol. Evol.">
        <title>Comparative Genomics of the Campylobacter lari Group.</title>
        <authorList>
            <person name="Miller W.G."/>
            <person name="Yee E."/>
            <person name="Chapman M.H."/>
            <person name="Smith T.P."/>
            <person name="Bono J.L."/>
            <person name="Huynh S."/>
            <person name="Parker C.T."/>
            <person name="Vandamme P."/>
            <person name="Luong K."/>
            <person name="Korlach J."/>
        </authorList>
    </citation>
    <scope>NUCLEOTIDE SEQUENCE [LARGE SCALE GENOMIC DNA]</scope>
    <source>
        <strain evidence="8 9">NCTC 12927</strain>
    </source>
</reference>
<evidence type="ECO:0000256" key="5">
    <source>
        <dbReference type="ARBA" id="ARBA00023136"/>
    </source>
</evidence>
<name>A0A0A8GZI9_9BACT</name>
<organism evidence="8 9">
    <name type="scientific">Campylobacter insulaenigrae NCTC 12927</name>
    <dbReference type="NCBI Taxonomy" id="1031564"/>
    <lineage>
        <taxon>Bacteria</taxon>
        <taxon>Pseudomonadati</taxon>
        <taxon>Campylobacterota</taxon>
        <taxon>Epsilonproteobacteria</taxon>
        <taxon>Campylobacterales</taxon>
        <taxon>Campylobacteraceae</taxon>
        <taxon>Campylobacter</taxon>
    </lineage>
</organism>
<dbReference type="InterPro" id="IPR026015">
    <property type="entry name" value="ATP_synth_OSCP/delta_N_sf"/>
</dbReference>
<keyword evidence="7" id="KW-0139">CF(1)</keyword>
<dbReference type="HOGENOM" id="CLU_085114_3_1_7"/>
<dbReference type="HAMAP" id="MF_01416">
    <property type="entry name" value="ATP_synth_delta_bact"/>
    <property type="match status" value="1"/>
</dbReference>
<evidence type="ECO:0000256" key="3">
    <source>
        <dbReference type="ARBA" id="ARBA00022781"/>
    </source>
</evidence>
<comment type="similarity">
    <text evidence="7">Belongs to the ATPase delta chain family.</text>
</comment>
<dbReference type="GO" id="GO:0016787">
    <property type="term" value="F:hydrolase activity"/>
    <property type="evidence" value="ECO:0007669"/>
    <property type="project" value="UniProtKB-KW"/>
</dbReference>
<dbReference type="EMBL" id="CP007770">
    <property type="protein sequence ID" value="AJC87186.1"/>
    <property type="molecule type" value="Genomic_DNA"/>
</dbReference>
<dbReference type="GeneID" id="74431003"/>
<evidence type="ECO:0000256" key="1">
    <source>
        <dbReference type="ARBA" id="ARBA00004370"/>
    </source>
</evidence>
<dbReference type="Gene3D" id="1.10.520.20">
    <property type="entry name" value="N-terminal domain of the delta subunit of the F1F0-ATP synthase"/>
    <property type="match status" value="1"/>
</dbReference>
<evidence type="ECO:0000313" key="9">
    <source>
        <dbReference type="Proteomes" id="UP000031163"/>
    </source>
</evidence>
<comment type="subcellular location">
    <subcellularLocation>
        <location evidence="7">Cell membrane</location>
        <topology evidence="7">Peripheral membrane protein</topology>
    </subcellularLocation>
    <subcellularLocation>
        <location evidence="1">Membrane</location>
    </subcellularLocation>
</comment>
<dbReference type="AlphaFoldDB" id="A0A0A8GZI9"/>
<dbReference type="Proteomes" id="UP000031163">
    <property type="component" value="Chromosome"/>
</dbReference>
<evidence type="ECO:0000256" key="7">
    <source>
        <dbReference type="HAMAP-Rule" id="MF_01416"/>
    </source>
</evidence>
<dbReference type="GO" id="GO:0005886">
    <property type="term" value="C:plasma membrane"/>
    <property type="evidence" value="ECO:0007669"/>
    <property type="project" value="UniProtKB-SubCell"/>
</dbReference>
<dbReference type="STRING" id="1031564.CINS_0182"/>
<keyword evidence="7" id="KW-1003">Cell membrane</keyword>
<keyword evidence="6 7" id="KW-0066">ATP synthesis</keyword>